<dbReference type="InterPro" id="IPR032287">
    <property type="entry name" value="DUF4838"/>
</dbReference>
<dbReference type="SUPFAM" id="SSF49785">
    <property type="entry name" value="Galactose-binding domain-like"/>
    <property type="match status" value="1"/>
</dbReference>
<dbReference type="Gene3D" id="3.30.379.10">
    <property type="entry name" value="Chitobiase/beta-hexosaminidase domain 2-like"/>
    <property type="match status" value="1"/>
</dbReference>
<sequence length="737" mass="83194">MLMKKLLLILLAVATLGACTSKNELAIIKNGRSNYEIRIKNQDCQQAAEQLQHYLEKASSVKLPIVMESDAAPSSPAILVYTNTGLPQAHSISIQTEGKNLLISGGDAQSTGYAVYEFLEQYVGCRWFSPSVEQVPSSSTISLALPVNLVYTPEITTRTVHSRLFYEDHAFADHQKVTTEAFPSYVPEGRVHTFHRFVPELSFYDKHPEYYALRGKKRLPTQLCLTNQEVLKIVIDSVQVWFDRYPDAQVISVSQNDNTQHCQCENCQKIDEEEGSPSGSMIRFVNAVAQAFPDKTISTLAYQYTRKPCKTKPLDNVLVTLCSIECDRSAPIEEKCSDFAEDLIGWKQLTDHIRIWDYTTQFTNFLAPFPNMNTLQPNIQFFRDNHATWIFEQHSHNPSELFELRSYVTAKLLWNPDQDVEAIINEFMQGYYEEAGPAIKKYIDLVHASLESDPDFFLYLYGDPAQAFNSFLSPELLKQYNAFFDEAEAAVGDKPAVLQRVRTARISTDYAQLEMARNGMSPDYQLLANGIISPDVQTRLNRFASSCEQAQISLMNEMGYTVDEYLSAFEQTLERAAQPNLARGAKVKLLTQPKKYADENPQVLTDGALGGSNFFANWLGFEGNDMEVVIDLGEAKSFSNISVGFLQVTNHIVFFPKSVTFSASNDNNNFRKLQTVSTQKPISKDSKRNDLEYFKASFPETQARYLKLVAKNVSKAPVWHNAAGLPVWIFADEVIVN</sequence>
<organism evidence="3 4">
    <name type="scientific">Sunxiuqinia elliptica</name>
    <dbReference type="NCBI Taxonomy" id="655355"/>
    <lineage>
        <taxon>Bacteria</taxon>
        <taxon>Pseudomonadati</taxon>
        <taxon>Bacteroidota</taxon>
        <taxon>Bacteroidia</taxon>
        <taxon>Marinilabiliales</taxon>
        <taxon>Prolixibacteraceae</taxon>
        <taxon>Sunxiuqinia</taxon>
    </lineage>
</organism>
<gene>
    <name evidence="3" type="ORF">SAMN05216283_10799</name>
</gene>
<dbReference type="InterPro" id="IPR000421">
    <property type="entry name" value="FA58C"/>
</dbReference>
<dbReference type="GO" id="GO:0016787">
    <property type="term" value="F:hydrolase activity"/>
    <property type="evidence" value="ECO:0007669"/>
    <property type="project" value="UniProtKB-KW"/>
</dbReference>
<dbReference type="EMBL" id="FONW01000007">
    <property type="protein sequence ID" value="SFF47869.1"/>
    <property type="molecule type" value="Genomic_DNA"/>
</dbReference>
<dbReference type="PROSITE" id="PS51257">
    <property type="entry name" value="PROKAR_LIPOPROTEIN"/>
    <property type="match status" value="1"/>
</dbReference>
<dbReference type="InterPro" id="IPR029018">
    <property type="entry name" value="Hex-like_dom2"/>
</dbReference>
<evidence type="ECO:0000313" key="4">
    <source>
        <dbReference type="Proteomes" id="UP000198964"/>
    </source>
</evidence>
<dbReference type="InterPro" id="IPR008979">
    <property type="entry name" value="Galactose-bd-like_sf"/>
</dbReference>
<evidence type="ECO:0000256" key="1">
    <source>
        <dbReference type="ARBA" id="ARBA00022801"/>
    </source>
</evidence>
<proteinExistence type="predicted"/>
<keyword evidence="1" id="KW-0378">Hydrolase</keyword>
<name>A0A1I2J083_9BACT</name>
<dbReference type="Pfam" id="PF00754">
    <property type="entry name" value="F5_F8_type_C"/>
    <property type="match status" value="1"/>
</dbReference>
<dbReference type="STRING" id="655355.SAMN05216283_10799"/>
<feature type="domain" description="F5/8 type C" evidence="2">
    <location>
        <begin position="600"/>
        <end position="719"/>
    </location>
</feature>
<dbReference type="AlphaFoldDB" id="A0A1I2J083"/>
<dbReference type="PANTHER" id="PTHR47406">
    <property type="entry name" value="COAGULATION FACTOR 5/8 TYPE, C-TERMINAL"/>
    <property type="match status" value="1"/>
</dbReference>
<accession>A0A1I2J083</accession>
<protein>
    <submittedName>
        <fullName evidence="3">F5/8 type C domain-containing protein</fullName>
    </submittedName>
</protein>
<reference evidence="3 4" key="1">
    <citation type="submission" date="2016-10" db="EMBL/GenBank/DDBJ databases">
        <authorList>
            <person name="de Groot N.N."/>
        </authorList>
    </citation>
    <scope>NUCLEOTIDE SEQUENCE [LARGE SCALE GENOMIC DNA]</scope>
    <source>
        <strain evidence="3 4">CGMCC 1.9156</strain>
    </source>
</reference>
<evidence type="ECO:0000259" key="2">
    <source>
        <dbReference type="Pfam" id="PF00754"/>
    </source>
</evidence>
<dbReference type="PANTHER" id="PTHR47406:SF2">
    <property type="entry name" value="ALPHA GLUCURONIDASE N-TERMINAL DOMAIN-CONTAINING PROTEIN"/>
    <property type="match status" value="1"/>
</dbReference>
<dbReference type="GO" id="GO:0005975">
    <property type="term" value="P:carbohydrate metabolic process"/>
    <property type="evidence" value="ECO:0007669"/>
    <property type="project" value="UniProtKB-ARBA"/>
</dbReference>
<dbReference type="Gene3D" id="2.60.120.260">
    <property type="entry name" value="Galactose-binding domain-like"/>
    <property type="match status" value="1"/>
</dbReference>
<keyword evidence="4" id="KW-1185">Reference proteome</keyword>
<dbReference type="Pfam" id="PF16126">
    <property type="entry name" value="DUF4838"/>
    <property type="match status" value="1"/>
</dbReference>
<dbReference type="Proteomes" id="UP000198964">
    <property type="component" value="Unassembled WGS sequence"/>
</dbReference>
<evidence type="ECO:0000313" key="3">
    <source>
        <dbReference type="EMBL" id="SFF47869.1"/>
    </source>
</evidence>